<evidence type="ECO:0000313" key="2">
    <source>
        <dbReference type="EMBL" id="PNT62195.1"/>
    </source>
</evidence>
<evidence type="ECO:0000313" key="4">
    <source>
        <dbReference type="Proteomes" id="UP000008810"/>
    </source>
</evidence>
<keyword evidence="4" id="KW-1185">Reference proteome</keyword>
<dbReference type="Pfam" id="PF13966">
    <property type="entry name" value="zf-RVT"/>
    <property type="match status" value="1"/>
</dbReference>
<dbReference type="Gramene" id="PNT62195">
    <property type="protein sequence ID" value="PNT62195"/>
    <property type="gene ID" value="BRADI_5g26948v3"/>
</dbReference>
<accession>A0A2K2CJK6</accession>
<reference evidence="2" key="2">
    <citation type="submission" date="2017-06" db="EMBL/GenBank/DDBJ databases">
        <title>WGS assembly of Brachypodium distachyon.</title>
        <authorList>
            <consortium name="The International Brachypodium Initiative"/>
            <person name="Lucas S."/>
            <person name="Harmon-Smith M."/>
            <person name="Lail K."/>
            <person name="Tice H."/>
            <person name="Grimwood J."/>
            <person name="Bruce D."/>
            <person name="Barry K."/>
            <person name="Shu S."/>
            <person name="Lindquist E."/>
            <person name="Wang M."/>
            <person name="Pitluck S."/>
            <person name="Vogel J.P."/>
            <person name="Garvin D.F."/>
            <person name="Mockler T.C."/>
            <person name="Schmutz J."/>
            <person name="Rokhsar D."/>
            <person name="Bevan M.W."/>
        </authorList>
    </citation>
    <scope>NUCLEOTIDE SEQUENCE</scope>
    <source>
        <strain evidence="2">Bd21</strain>
    </source>
</reference>
<reference evidence="2 3" key="1">
    <citation type="journal article" date="2010" name="Nature">
        <title>Genome sequencing and analysis of the model grass Brachypodium distachyon.</title>
        <authorList>
            <consortium name="International Brachypodium Initiative"/>
        </authorList>
    </citation>
    <scope>NUCLEOTIDE SEQUENCE [LARGE SCALE GENOMIC DNA]</scope>
    <source>
        <strain evidence="2 3">Bd21</strain>
    </source>
</reference>
<dbReference type="InParanoid" id="A0A2K2CJK6"/>
<proteinExistence type="predicted"/>
<organism evidence="2">
    <name type="scientific">Brachypodium distachyon</name>
    <name type="common">Purple false brome</name>
    <name type="synonym">Trachynia distachya</name>
    <dbReference type="NCBI Taxonomy" id="15368"/>
    <lineage>
        <taxon>Eukaryota</taxon>
        <taxon>Viridiplantae</taxon>
        <taxon>Streptophyta</taxon>
        <taxon>Embryophyta</taxon>
        <taxon>Tracheophyta</taxon>
        <taxon>Spermatophyta</taxon>
        <taxon>Magnoliopsida</taxon>
        <taxon>Liliopsida</taxon>
        <taxon>Poales</taxon>
        <taxon>Poaceae</taxon>
        <taxon>BOP clade</taxon>
        <taxon>Pooideae</taxon>
        <taxon>Stipodae</taxon>
        <taxon>Brachypodieae</taxon>
        <taxon>Brachypodium</taxon>
    </lineage>
</organism>
<evidence type="ECO:0000313" key="3">
    <source>
        <dbReference type="EnsemblPlants" id="PNT62195"/>
    </source>
</evidence>
<dbReference type="Proteomes" id="UP000008810">
    <property type="component" value="Chromosome 5"/>
</dbReference>
<evidence type="ECO:0000259" key="1">
    <source>
        <dbReference type="Pfam" id="PF13966"/>
    </source>
</evidence>
<reference evidence="3" key="3">
    <citation type="submission" date="2018-08" db="UniProtKB">
        <authorList>
            <consortium name="EnsemblPlants"/>
        </authorList>
    </citation>
    <scope>IDENTIFICATION</scope>
    <source>
        <strain evidence="3">cv. Bd21</strain>
    </source>
</reference>
<gene>
    <name evidence="2" type="ORF">BRADI_5g26948v3</name>
</gene>
<dbReference type="AlphaFoldDB" id="A0A2K2CJK6"/>
<dbReference type="EnsemblPlants" id="PNT62195">
    <property type="protein sequence ID" value="PNT62195"/>
    <property type="gene ID" value="BRADI_5g26948v3"/>
</dbReference>
<protein>
    <recommendedName>
        <fullName evidence="1">Reverse transcriptase zinc-binding domain-containing protein</fullName>
    </recommendedName>
</protein>
<dbReference type="OrthoDB" id="685916at2759"/>
<sequence length="283" mass="32966">MSYVWRSILKGLEVLKEGLIWRIGDGSNVNIWKDPWLPRGVTRQPSTHKGDCELEMVTELIDTSSFSWNQALITQHFHLDDVPLILSIPLRAQSEDFIAWHFDGRGLFSVKSAYKVHVEMLKREQSFQVGQGSVAIPVSTEVFKKIWKVQCPPKTHHFLWRLAHNSHPLYMNIARRGVELDTRCAVCHKFFEDGGHLFLNCKFAKQRWRGLLLEDVRLKLLPCQSALEMLEEVLDLPEKDKLLTIAFLWNWWQERNRGNHGENYQSIDRSSTQYVDTLMNGPQ</sequence>
<feature type="domain" description="Reverse transcriptase zinc-binding" evidence="1">
    <location>
        <begin position="108"/>
        <end position="208"/>
    </location>
</feature>
<dbReference type="InterPro" id="IPR026960">
    <property type="entry name" value="RVT-Znf"/>
</dbReference>
<dbReference type="EMBL" id="CM000884">
    <property type="protein sequence ID" value="PNT62195.1"/>
    <property type="molecule type" value="Genomic_DNA"/>
</dbReference>
<name>A0A2K2CJK6_BRADI</name>